<dbReference type="AlphaFoldDB" id="A0A8K0KAV0"/>
<evidence type="ECO:0000313" key="2">
    <source>
        <dbReference type="Proteomes" id="UP000792457"/>
    </source>
</evidence>
<organism evidence="1 2">
    <name type="scientific">Ladona fulva</name>
    <name type="common">Scarce chaser dragonfly</name>
    <name type="synonym">Libellula fulva</name>
    <dbReference type="NCBI Taxonomy" id="123851"/>
    <lineage>
        <taxon>Eukaryota</taxon>
        <taxon>Metazoa</taxon>
        <taxon>Ecdysozoa</taxon>
        <taxon>Arthropoda</taxon>
        <taxon>Hexapoda</taxon>
        <taxon>Insecta</taxon>
        <taxon>Pterygota</taxon>
        <taxon>Palaeoptera</taxon>
        <taxon>Odonata</taxon>
        <taxon>Epiprocta</taxon>
        <taxon>Anisoptera</taxon>
        <taxon>Libelluloidea</taxon>
        <taxon>Libellulidae</taxon>
        <taxon>Ladona</taxon>
    </lineage>
</organism>
<accession>A0A8K0KAV0</accession>
<dbReference type="EMBL" id="KZ308558">
    <property type="protein sequence ID" value="KAG8231535.1"/>
    <property type="molecule type" value="Genomic_DNA"/>
</dbReference>
<reference evidence="1" key="1">
    <citation type="submission" date="2013-04" db="EMBL/GenBank/DDBJ databases">
        <authorList>
            <person name="Qu J."/>
            <person name="Murali S.C."/>
            <person name="Bandaranaike D."/>
            <person name="Bellair M."/>
            <person name="Blankenburg K."/>
            <person name="Chao H."/>
            <person name="Dinh H."/>
            <person name="Doddapaneni H."/>
            <person name="Downs B."/>
            <person name="Dugan-Rocha S."/>
            <person name="Elkadiri S."/>
            <person name="Gnanaolivu R.D."/>
            <person name="Hernandez B."/>
            <person name="Javaid M."/>
            <person name="Jayaseelan J.C."/>
            <person name="Lee S."/>
            <person name="Li M."/>
            <person name="Ming W."/>
            <person name="Munidasa M."/>
            <person name="Muniz J."/>
            <person name="Nguyen L."/>
            <person name="Ongeri F."/>
            <person name="Osuji N."/>
            <person name="Pu L.-L."/>
            <person name="Puazo M."/>
            <person name="Qu C."/>
            <person name="Quiroz J."/>
            <person name="Raj R."/>
            <person name="Weissenberger G."/>
            <person name="Xin Y."/>
            <person name="Zou X."/>
            <person name="Han Y."/>
            <person name="Richards S."/>
            <person name="Worley K."/>
            <person name="Muzny D."/>
            <person name="Gibbs R."/>
        </authorList>
    </citation>
    <scope>NUCLEOTIDE SEQUENCE</scope>
    <source>
        <strain evidence="1">Sampled in the wild</strain>
    </source>
</reference>
<protein>
    <submittedName>
        <fullName evidence="1">Uncharacterized protein</fullName>
    </submittedName>
</protein>
<evidence type="ECO:0000313" key="1">
    <source>
        <dbReference type="EMBL" id="KAG8231535.1"/>
    </source>
</evidence>
<comment type="caution">
    <text evidence="1">The sequence shown here is derived from an EMBL/GenBank/DDBJ whole genome shotgun (WGS) entry which is preliminary data.</text>
</comment>
<dbReference type="Proteomes" id="UP000792457">
    <property type="component" value="Unassembled WGS sequence"/>
</dbReference>
<name>A0A8K0KAV0_LADFU</name>
<proteinExistence type="predicted"/>
<sequence>MAKANSTNWKRCRCGRDCDLFTGFNPEAAMKVLPMVLIFSTSENSALCSSSSKSPTNSFRTRKYSLPPHQMKTMSPLVLSDLELNWCSLCSKPWLLCHCGSDSFGWSPGHEMSRAFPKNPPPHTCSLLVHTLLTYSSHSETQGYSARNRLSWNVRRKDSSEVTTQDDEQEVELEEMDLFSVETRWKGNKAKELAEGCKLIYSGTDERGRNGVGIIIDKELKRGVYEVEWKSDQIMCVKLEIG</sequence>
<keyword evidence="2" id="KW-1185">Reference proteome</keyword>
<reference evidence="1" key="2">
    <citation type="submission" date="2017-10" db="EMBL/GenBank/DDBJ databases">
        <title>Ladona fulva Genome sequencing and assembly.</title>
        <authorList>
            <person name="Murali S."/>
            <person name="Richards S."/>
            <person name="Bandaranaike D."/>
            <person name="Bellair M."/>
            <person name="Blankenburg K."/>
            <person name="Chao H."/>
            <person name="Dinh H."/>
            <person name="Doddapaneni H."/>
            <person name="Dugan-Rocha S."/>
            <person name="Elkadiri S."/>
            <person name="Gnanaolivu R."/>
            <person name="Hernandez B."/>
            <person name="Skinner E."/>
            <person name="Javaid M."/>
            <person name="Lee S."/>
            <person name="Li M."/>
            <person name="Ming W."/>
            <person name="Munidasa M."/>
            <person name="Muniz J."/>
            <person name="Nguyen L."/>
            <person name="Hughes D."/>
            <person name="Osuji N."/>
            <person name="Pu L.-L."/>
            <person name="Puazo M."/>
            <person name="Qu C."/>
            <person name="Quiroz J."/>
            <person name="Raj R."/>
            <person name="Weissenberger G."/>
            <person name="Xin Y."/>
            <person name="Zou X."/>
            <person name="Han Y."/>
            <person name="Worley K."/>
            <person name="Muzny D."/>
            <person name="Gibbs R."/>
        </authorList>
    </citation>
    <scope>NUCLEOTIDE SEQUENCE</scope>
    <source>
        <strain evidence="1">Sampled in the wild</strain>
    </source>
</reference>
<dbReference type="OrthoDB" id="418748at2759"/>
<gene>
    <name evidence="1" type="ORF">J437_LFUL008076</name>
</gene>